<evidence type="ECO:0000256" key="1">
    <source>
        <dbReference type="SAM" id="Phobius"/>
    </source>
</evidence>
<dbReference type="EMBL" id="RPDH01000001">
    <property type="protein sequence ID" value="RPE13071.1"/>
    <property type="molecule type" value="Genomic_DNA"/>
</dbReference>
<dbReference type="RefSeq" id="WP_123845586.1">
    <property type="nucleotide sequence ID" value="NZ_RPDH01000001.1"/>
</dbReference>
<dbReference type="InterPro" id="IPR010559">
    <property type="entry name" value="Sig_transdc_His_kin_internal"/>
</dbReference>
<evidence type="ECO:0000259" key="3">
    <source>
        <dbReference type="Pfam" id="PF06580"/>
    </source>
</evidence>
<protein>
    <recommendedName>
        <fullName evidence="3">Signal transduction histidine kinase internal region domain-containing protein</fullName>
    </recommendedName>
</protein>
<dbReference type="PANTHER" id="PTHR34220:SF7">
    <property type="entry name" value="SENSOR HISTIDINE KINASE YPDA"/>
    <property type="match status" value="1"/>
</dbReference>
<accession>A0A3N4Q6B3</accession>
<dbReference type="InterPro" id="IPR036890">
    <property type="entry name" value="HATPase_C_sf"/>
</dbReference>
<evidence type="ECO:0000313" key="4">
    <source>
        <dbReference type="EMBL" id="RPE13071.1"/>
    </source>
</evidence>
<dbReference type="OrthoDB" id="9809670at2"/>
<evidence type="ECO:0000313" key="5">
    <source>
        <dbReference type="Proteomes" id="UP000278351"/>
    </source>
</evidence>
<proteinExistence type="predicted"/>
<dbReference type="GO" id="GO:0016020">
    <property type="term" value="C:membrane"/>
    <property type="evidence" value="ECO:0007669"/>
    <property type="project" value="InterPro"/>
</dbReference>
<dbReference type="Gene3D" id="3.30.565.10">
    <property type="entry name" value="Histidine kinase-like ATPase, C-terminal domain"/>
    <property type="match status" value="1"/>
</dbReference>
<keyword evidence="5" id="KW-1185">Reference proteome</keyword>
<dbReference type="AlphaFoldDB" id="A0A3N4Q6B3"/>
<feature type="chain" id="PRO_5018068271" description="Signal transduction histidine kinase internal region domain-containing protein" evidence="2">
    <location>
        <begin position="25"/>
        <end position="566"/>
    </location>
</feature>
<sequence>MMNRFVSIFATLLLVCLSFVPSGAQQRLGMTHMTYNDSSAICLKNNYMVNKDVNYQPYDIRLPFRDQHYVVYGRQLDILAFRMEELLSNGGWSVSGSFRDTLPEDAHIFKLETMEFCFRRNGVLEMDWSKVKAAPPYIDTYQVRVMGQPASTFHRQSLLLYRTFLQNGDSAILSFRHNGAAPFLTAHFKKEDPQETPPRLMFRRDVDNGTLTIEDFVKDMFSGGALTKRAMGDGDDFYAEWPGAAEYGRVTRLLPGTRAAFVFSGRKDIPNDSAFEYRLLAGSHREGSWRKSNNVIFVSGFEAGNEYRLEVRYADKPHLVCAQRFYVPGYWYQQWWFRIAAAVCLLLPAGLLFLFFRNRRQRALQAAHLSRVRALYTQLNPHFIFNALGSIQGLLNEGEQKKANMYLSGFGSLLRHTLHSSEKSMTDLGEELEHLQRYINLEQLRRPFTYALSVEPGLHPVNIEMLPLFFQPVVENAIKHGWRGKDNVLTLTITVGARGNDLLVHIRDDGKGFDTTQRHRGKGLQLTYERIALFNQMHHGKKIEADLQSDGTGTSFHCKFINWLDD</sequence>
<keyword evidence="1" id="KW-1133">Transmembrane helix</keyword>
<name>A0A3N4Q6B3_9BACT</name>
<dbReference type="Pfam" id="PF06580">
    <property type="entry name" value="His_kinase"/>
    <property type="match status" value="1"/>
</dbReference>
<reference evidence="4 5" key="1">
    <citation type="submission" date="2018-11" db="EMBL/GenBank/DDBJ databases">
        <title>Chitinophaga lutea sp.nov., isolate from arsenic contaminated soil.</title>
        <authorList>
            <person name="Zong Y."/>
        </authorList>
    </citation>
    <scope>NUCLEOTIDE SEQUENCE [LARGE SCALE GENOMIC DNA]</scope>
    <source>
        <strain evidence="4 5">ZY74</strain>
    </source>
</reference>
<gene>
    <name evidence="4" type="ORF">EGT74_05925</name>
</gene>
<organism evidence="4 5">
    <name type="scientific">Chitinophaga lutea</name>
    <dbReference type="NCBI Taxonomy" id="2488634"/>
    <lineage>
        <taxon>Bacteria</taxon>
        <taxon>Pseudomonadati</taxon>
        <taxon>Bacteroidota</taxon>
        <taxon>Chitinophagia</taxon>
        <taxon>Chitinophagales</taxon>
        <taxon>Chitinophagaceae</taxon>
        <taxon>Chitinophaga</taxon>
    </lineage>
</organism>
<feature type="transmembrane region" description="Helical" evidence="1">
    <location>
        <begin position="335"/>
        <end position="356"/>
    </location>
</feature>
<keyword evidence="2" id="KW-0732">Signal</keyword>
<dbReference type="GO" id="GO:0000155">
    <property type="term" value="F:phosphorelay sensor kinase activity"/>
    <property type="evidence" value="ECO:0007669"/>
    <property type="project" value="InterPro"/>
</dbReference>
<evidence type="ECO:0000256" key="2">
    <source>
        <dbReference type="SAM" id="SignalP"/>
    </source>
</evidence>
<keyword evidence="1" id="KW-0812">Transmembrane</keyword>
<dbReference type="InterPro" id="IPR050640">
    <property type="entry name" value="Bact_2-comp_sensor_kinase"/>
</dbReference>
<comment type="caution">
    <text evidence="4">The sequence shown here is derived from an EMBL/GenBank/DDBJ whole genome shotgun (WGS) entry which is preliminary data.</text>
</comment>
<feature type="signal peptide" evidence="2">
    <location>
        <begin position="1"/>
        <end position="24"/>
    </location>
</feature>
<keyword evidence="1" id="KW-0472">Membrane</keyword>
<dbReference type="Proteomes" id="UP000278351">
    <property type="component" value="Unassembled WGS sequence"/>
</dbReference>
<dbReference type="SUPFAM" id="SSF55874">
    <property type="entry name" value="ATPase domain of HSP90 chaperone/DNA topoisomerase II/histidine kinase"/>
    <property type="match status" value="1"/>
</dbReference>
<feature type="domain" description="Signal transduction histidine kinase internal region" evidence="3">
    <location>
        <begin position="371"/>
        <end position="445"/>
    </location>
</feature>
<dbReference type="PANTHER" id="PTHR34220">
    <property type="entry name" value="SENSOR HISTIDINE KINASE YPDA"/>
    <property type="match status" value="1"/>
</dbReference>